<evidence type="ECO:0000256" key="2">
    <source>
        <dbReference type="SAM" id="SignalP"/>
    </source>
</evidence>
<name>A0A066XLH0_COLSU</name>
<feature type="compositionally biased region" description="Basic residues" evidence="1">
    <location>
        <begin position="96"/>
        <end position="111"/>
    </location>
</feature>
<feature type="signal peptide" evidence="2">
    <location>
        <begin position="1"/>
        <end position="22"/>
    </location>
</feature>
<reference evidence="4" key="1">
    <citation type="journal article" date="2014" name="Genome Announc.">
        <title>Draft genome sequence of Colletotrichum sublineola, a destructive pathogen of cultivated sorghum.</title>
        <authorList>
            <person name="Baroncelli R."/>
            <person name="Sanz-Martin J.M."/>
            <person name="Rech G.E."/>
            <person name="Sukno S.A."/>
            <person name="Thon M.R."/>
        </authorList>
    </citation>
    <scope>NUCLEOTIDE SEQUENCE [LARGE SCALE GENOMIC DNA]</scope>
    <source>
        <strain evidence="4">TX430BB</strain>
    </source>
</reference>
<evidence type="ECO:0000313" key="4">
    <source>
        <dbReference type="Proteomes" id="UP000027238"/>
    </source>
</evidence>
<dbReference type="OrthoDB" id="4899673at2759"/>
<organism evidence="3 4">
    <name type="scientific">Colletotrichum sublineola</name>
    <name type="common">Sorghum anthracnose fungus</name>
    <dbReference type="NCBI Taxonomy" id="1173701"/>
    <lineage>
        <taxon>Eukaryota</taxon>
        <taxon>Fungi</taxon>
        <taxon>Dikarya</taxon>
        <taxon>Ascomycota</taxon>
        <taxon>Pezizomycotina</taxon>
        <taxon>Sordariomycetes</taxon>
        <taxon>Hypocreomycetidae</taxon>
        <taxon>Glomerellales</taxon>
        <taxon>Glomerellaceae</taxon>
        <taxon>Colletotrichum</taxon>
        <taxon>Colletotrichum graminicola species complex</taxon>
    </lineage>
</organism>
<dbReference type="HOGENOM" id="CLU_172685_0_0_1"/>
<evidence type="ECO:0000256" key="1">
    <source>
        <dbReference type="SAM" id="MobiDB-lite"/>
    </source>
</evidence>
<feature type="compositionally biased region" description="Basic residues" evidence="1">
    <location>
        <begin position="60"/>
        <end position="76"/>
    </location>
</feature>
<dbReference type="AlphaFoldDB" id="A0A066XLH0"/>
<protein>
    <submittedName>
        <fullName evidence="3">Uncharacterized protein</fullName>
    </submittedName>
</protein>
<keyword evidence="2" id="KW-0732">Signal</keyword>
<keyword evidence="4" id="KW-1185">Reference proteome</keyword>
<proteinExistence type="predicted"/>
<feature type="chain" id="PRO_5001635047" evidence="2">
    <location>
        <begin position="23"/>
        <end position="111"/>
    </location>
</feature>
<sequence>MQYPTFAHFLLASVLAVQGAHSFSLTPAGQVVQRYAAPALALALPVLAASQPASIEAREPHHKGKKTKAKGGKGKAQKREEADEDDEDHAIEPREPHHKGKKTKAKGGKGK</sequence>
<feature type="region of interest" description="Disordered" evidence="1">
    <location>
        <begin position="54"/>
        <end position="111"/>
    </location>
</feature>
<dbReference type="eggNOG" id="ENOG502S0KU">
    <property type="taxonomic scope" value="Eukaryota"/>
</dbReference>
<dbReference type="OMA" id="IEPREPH"/>
<accession>A0A066XLH0</accession>
<dbReference type="EMBL" id="JMSE01000408">
    <property type="protein sequence ID" value="KDN70048.1"/>
    <property type="molecule type" value="Genomic_DNA"/>
</dbReference>
<gene>
    <name evidence="3" type="ORF">CSUB01_09874</name>
</gene>
<comment type="caution">
    <text evidence="3">The sequence shown here is derived from an EMBL/GenBank/DDBJ whole genome shotgun (WGS) entry which is preliminary data.</text>
</comment>
<evidence type="ECO:0000313" key="3">
    <source>
        <dbReference type="EMBL" id="KDN70048.1"/>
    </source>
</evidence>
<dbReference type="Proteomes" id="UP000027238">
    <property type="component" value="Unassembled WGS sequence"/>
</dbReference>
<feature type="non-terminal residue" evidence="3">
    <location>
        <position position="111"/>
    </location>
</feature>